<keyword evidence="8" id="KW-0472">Membrane</keyword>
<comment type="pathway">
    <text evidence="1">Lipid metabolism; fatty acid biosynthesis.</text>
</comment>
<organism evidence="9 10">
    <name type="scientific">Verticillium longisporum</name>
    <name type="common">Verticillium dahliae var. longisporum</name>
    <dbReference type="NCBI Taxonomy" id="100787"/>
    <lineage>
        <taxon>Eukaryota</taxon>
        <taxon>Fungi</taxon>
        <taxon>Dikarya</taxon>
        <taxon>Ascomycota</taxon>
        <taxon>Pezizomycotina</taxon>
        <taxon>Sordariomycetes</taxon>
        <taxon>Hypocreomycetidae</taxon>
        <taxon>Glomerellales</taxon>
        <taxon>Plectosphaerellaceae</taxon>
        <taxon>Verticillium</taxon>
    </lineage>
</organism>
<keyword evidence="5" id="KW-0560">Oxidoreductase</keyword>
<evidence type="ECO:0000256" key="4">
    <source>
        <dbReference type="ARBA" id="ARBA00022857"/>
    </source>
</evidence>
<dbReference type="GO" id="GO:0016491">
    <property type="term" value="F:oxidoreductase activity"/>
    <property type="evidence" value="ECO:0007669"/>
    <property type="project" value="UniProtKB-KW"/>
</dbReference>
<accession>A0A8I3ATA7</accession>
<reference evidence="9" key="1">
    <citation type="journal article" date="2021" name="Mol. Plant Pathol.">
        <title>A 20-kb lineage-specific genomic region tames virulence in pathogenic amphidiploid Verticillium longisporum.</title>
        <authorList>
            <person name="Harting R."/>
            <person name="Starke J."/>
            <person name="Kusch H."/>
            <person name="Poggeler S."/>
            <person name="Maurus I."/>
            <person name="Schluter R."/>
            <person name="Landesfeind M."/>
            <person name="Bulla I."/>
            <person name="Nowrousian M."/>
            <person name="de Jonge R."/>
            <person name="Stahlhut G."/>
            <person name="Hoff K.J."/>
            <person name="Asshauer K.P."/>
            <person name="Thurmer A."/>
            <person name="Stanke M."/>
            <person name="Daniel R."/>
            <person name="Morgenstern B."/>
            <person name="Thomma B.P.H.J."/>
            <person name="Kronstad J.W."/>
            <person name="Braus-Stromeyer S.A."/>
            <person name="Braus G.H."/>
        </authorList>
    </citation>
    <scope>NUCLEOTIDE SEQUENCE</scope>
    <source>
        <strain evidence="9">Vl32</strain>
    </source>
</reference>
<dbReference type="GO" id="GO:0030497">
    <property type="term" value="P:fatty acid elongation"/>
    <property type="evidence" value="ECO:0007669"/>
    <property type="project" value="TreeGrafter"/>
</dbReference>
<keyword evidence="7" id="KW-0275">Fatty acid biosynthesis</keyword>
<keyword evidence="8" id="KW-1133">Transmembrane helix</keyword>
<proteinExistence type="predicted"/>
<keyword evidence="3" id="KW-0276">Fatty acid metabolism</keyword>
<feature type="transmembrane region" description="Helical" evidence="8">
    <location>
        <begin position="7"/>
        <end position="25"/>
    </location>
</feature>
<keyword evidence="8" id="KW-0812">Transmembrane</keyword>
<dbReference type="InterPro" id="IPR020904">
    <property type="entry name" value="Sc_DH/Rdtase_CS"/>
</dbReference>
<evidence type="ECO:0000256" key="3">
    <source>
        <dbReference type="ARBA" id="ARBA00022832"/>
    </source>
</evidence>
<protein>
    <submittedName>
        <fullName evidence="9">Very-long-chain 3-oxoacyl-CoA reductase like protein</fullName>
    </submittedName>
</protein>
<keyword evidence="4" id="KW-0521">NADP</keyword>
<keyword evidence="2" id="KW-0444">Lipid biosynthesis</keyword>
<dbReference type="PANTHER" id="PTHR43086:SF2">
    <property type="entry name" value="HYDROXYSTEROID DEHYDROGENASE-LIKE PROTEIN 1"/>
    <property type="match status" value="1"/>
</dbReference>
<name>A0A8I3ATA7_VERLO</name>
<evidence type="ECO:0000256" key="6">
    <source>
        <dbReference type="ARBA" id="ARBA00023098"/>
    </source>
</evidence>
<evidence type="ECO:0000256" key="5">
    <source>
        <dbReference type="ARBA" id="ARBA00023002"/>
    </source>
</evidence>
<dbReference type="OrthoDB" id="5545019at2759"/>
<evidence type="ECO:0000256" key="1">
    <source>
        <dbReference type="ARBA" id="ARBA00005194"/>
    </source>
</evidence>
<dbReference type="GO" id="GO:0005783">
    <property type="term" value="C:endoplasmic reticulum"/>
    <property type="evidence" value="ECO:0007669"/>
    <property type="project" value="TreeGrafter"/>
</dbReference>
<dbReference type="PANTHER" id="PTHR43086">
    <property type="entry name" value="VERY-LONG-CHAIN 3-OXOOACYL-COA REDUCTASE"/>
    <property type="match status" value="1"/>
</dbReference>
<evidence type="ECO:0000256" key="7">
    <source>
        <dbReference type="ARBA" id="ARBA00023160"/>
    </source>
</evidence>
<evidence type="ECO:0000256" key="8">
    <source>
        <dbReference type="SAM" id="Phobius"/>
    </source>
</evidence>
<dbReference type="Proteomes" id="UP000689129">
    <property type="component" value="Unassembled WGS sequence"/>
</dbReference>
<dbReference type="AlphaFoldDB" id="A0A8I3ATA7"/>
<evidence type="ECO:0000313" key="9">
    <source>
        <dbReference type="EMBL" id="KAG7138410.1"/>
    </source>
</evidence>
<comment type="caution">
    <text evidence="9">The sequence shown here is derived from an EMBL/GenBank/DDBJ whole genome shotgun (WGS) entry which is preliminary data.</text>
</comment>
<dbReference type="PROSITE" id="PS00061">
    <property type="entry name" value="ADH_SHORT"/>
    <property type="match status" value="1"/>
</dbReference>
<keyword evidence="6" id="KW-0443">Lipid metabolism</keyword>
<feature type="transmembrane region" description="Helical" evidence="8">
    <location>
        <begin position="108"/>
        <end position="128"/>
    </location>
</feature>
<dbReference type="InterPro" id="IPR002347">
    <property type="entry name" value="SDR_fam"/>
</dbReference>
<sequence length="150" mass="16825">MVQRKKGLILTMGSFAGWIPTPYLATYSGSKAFLQHWNSSLAEELKPSGVDTQLVLSYLITTAMSKVRRASALIPTPKNFVKATLGKIGSGSYQNWAYTYTPWWTHSIMVWALESTLGTGNALGIWYNGKMHKDIRRRALRKAEREAKKA</sequence>
<evidence type="ECO:0000313" key="10">
    <source>
        <dbReference type="Proteomes" id="UP000689129"/>
    </source>
</evidence>
<dbReference type="Pfam" id="PF00106">
    <property type="entry name" value="adh_short"/>
    <property type="match status" value="1"/>
</dbReference>
<gene>
    <name evidence="9" type="ORF">HYQ45_004386</name>
</gene>
<evidence type="ECO:0000256" key="2">
    <source>
        <dbReference type="ARBA" id="ARBA00022516"/>
    </source>
</evidence>
<dbReference type="EMBL" id="JAEMWZ010000073">
    <property type="protein sequence ID" value="KAG7138410.1"/>
    <property type="molecule type" value="Genomic_DNA"/>
</dbReference>